<dbReference type="PANTHER" id="PTHR10443">
    <property type="entry name" value="MICROSOMAL DIPEPTIDASE"/>
    <property type="match status" value="1"/>
</dbReference>
<evidence type="ECO:0000313" key="1">
    <source>
        <dbReference type="EMBL" id="TMI95876.1"/>
    </source>
</evidence>
<dbReference type="AlphaFoldDB" id="A0A537KK74"/>
<dbReference type="GO" id="GO:0006508">
    <property type="term" value="P:proteolysis"/>
    <property type="evidence" value="ECO:0007669"/>
    <property type="project" value="InterPro"/>
</dbReference>
<proteinExistence type="predicted"/>
<dbReference type="Proteomes" id="UP000319353">
    <property type="component" value="Unassembled WGS sequence"/>
</dbReference>
<comment type="caution">
    <text evidence="1">The sequence shown here is derived from an EMBL/GenBank/DDBJ whole genome shotgun (WGS) entry which is preliminary data.</text>
</comment>
<dbReference type="PANTHER" id="PTHR10443:SF12">
    <property type="entry name" value="DIPEPTIDASE"/>
    <property type="match status" value="1"/>
</dbReference>
<dbReference type="EMBL" id="VBAL01000277">
    <property type="protein sequence ID" value="TMI95876.1"/>
    <property type="molecule type" value="Genomic_DNA"/>
</dbReference>
<organism evidence="1 2">
    <name type="scientific">Candidatus Segetimicrobium genomatis</name>
    <dbReference type="NCBI Taxonomy" id="2569760"/>
    <lineage>
        <taxon>Bacteria</taxon>
        <taxon>Bacillati</taxon>
        <taxon>Candidatus Sysuimicrobiota</taxon>
        <taxon>Candidatus Sysuimicrobiia</taxon>
        <taxon>Candidatus Sysuimicrobiales</taxon>
        <taxon>Candidatus Segetimicrobiaceae</taxon>
        <taxon>Candidatus Segetimicrobium</taxon>
    </lineage>
</organism>
<gene>
    <name evidence="1" type="ORF">E6H01_14190</name>
</gene>
<reference evidence="1 2" key="1">
    <citation type="journal article" date="2019" name="Nat. Microbiol.">
        <title>Mediterranean grassland soil C-N compound turnover is dependent on rainfall and depth, and is mediated by genomically divergent microorganisms.</title>
        <authorList>
            <person name="Diamond S."/>
            <person name="Andeer P.F."/>
            <person name="Li Z."/>
            <person name="Crits-Christoph A."/>
            <person name="Burstein D."/>
            <person name="Anantharaman K."/>
            <person name="Lane K.R."/>
            <person name="Thomas B.C."/>
            <person name="Pan C."/>
            <person name="Northen T.R."/>
            <person name="Banfield J.F."/>
        </authorList>
    </citation>
    <scope>NUCLEOTIDE SEQUENCE [LARGE SCALE GENOMIC DNA]</scope>
    <source>
        <strain evidence="1">NP_4</strain>
    </source>
</reference>
<feature type="non-terminal residue" evidence="1">
    <location>
        <position position="1"/>
    </location>
</feature>
<dbReference type="PROSITE" id="PS51365">
    <property type="entry name" value="RENAL_DIPEPTIDASE_2"/>
    <property type="match status" value="1"/>
</dbReference>
<dbReference type="SUPFAM" id="SSF51556">
    <property type="entry name" value="Metallo-dependent hydrolases"/>
    <property type="match status" value="1"/>
</dbReference>
<dbReference type="Gene3D" id="3.20.20.140">
    <property type="entry name" value="Metal-dependent hydrolases"/>
    <property type="match status" value="1"/>
</dbReference>
<accession>A0A537KK74</accession>
<dbReference type="Pfam" id="PF01244">
    <property type="entry name" value="Peptidase_M19"/>
    <property type="match status" value="1"/>
</dbReference>
<evidence type="ECO:0000313" key="2">
    <source>
        <dbReference type="Proteomes" id="UP000319353"/>
    </source>
</evidence>
<dbReference type="InterPro" id="IPR032466">
    <property type="entry name" value="Metal_Hydrolase"/>
</dbReference>
<dbReference type="GO" id="GO:0070573">
    <property type="term" value="F:metallodipeptidase activity"/>
    <property type="evidence" value="ECO:0007669"/>
    <property type="project" value="InterPro"/>
</dbReference>
<sequence length="203" mass="22216">KRVVRRMNELGMLVDVSHVSDSTFWDVVATSSRPVIASHSACRALAHHPRNLTDEQLQAIARTGGVVGINFYAVFLDDRFRREYEALRQRLRPQTDSIRARYRGRPGASAFEVDRFVGEHVAGLDVPGIGRLVDHIEHAVRVAGIDHVGLGSDFDGISALPVPMKDAASLPLLVAALTARGYGDSAVRKILGENFLRVLSAAR</sequence>
<name>A0A537KK74_9BACT</name>
<dbReference type="InterPro" id="IPR008257">
    <property type="entry name" value="Pept_M19"/>
</dbReference>
<protein>
    <submittedName>
        <fullName evidence="1">Membrane dipeptidase</fullName>
    </submittedName>
</protein>